<dbReference type="PROSITE" id="PS51257">
    <property type="entry name" value="PROKAR_LIPOPROTEIN"/>
    <property type="match status" value="1"/>
</dbReference>
<organism evidence="3 4">
    <name type="scientific">Sandaracinus amylolyticus</name>
    <dbReference type="NCBI Taxonomy" id="927083"/>
    <lineage>
        <taxon>Bacteria</taxon>
        <taxon>Pseudomonadati</taxon>
        <taxon>Myxococcota</taxon>
        <taxon>Polyangia</taxon>
        <taxon>Polyangiales</taxon>
        <taxon>Sandaracinaceae</taxon>
        <taxon>Sandaracinus</taxon>
    </lineage>
</organism>
<name>A0A0F6YMH1_9BACT</name>
<dbReference type="PANTHER" id="PTHR48098:SF1">
    <property type="entry name" value="DIACYLGLYCEROL ACYLTRANSFERASE_MYCOLYLTRANSFERASE AG85A"/>
    <property type="match status" value="1"/>
</dbReference>
<feature type="chain" id="PRO_5002512805" evidence="2">
    <location>
        <begin position="22"/>
        <end position="917"/>
    </location>
</feature>
<proteinExistence type="predicted"/>
<dbReference type="Proteomes" id="UP000034883">
    <property type="component" value="Chromosome"/>
</dbReference>
<dbReference type="GO" id="GO:0016747">
    <property type="term" value="F:acyltransferase activity, transferring groups other than amino-acyl groups"/>
    <property type="evidence" value="ECO:0007669"/>
    <property type="project" value="TreeGrafter"/>
</dbReference>
<evidence type="ECO:0000313" key="4">
    <source>
        <dbReference type="Proteomes" id="UP000034883"/>
    </source>
</evidence>
<dbReference type="PANTHER" id="PTHR48098">
    <property type="entry name" value="ENTEROCHELIN ESTERASE-RELATED"/>
    <property type="match status" value="1"/>
</dbReference>
<protein>
    <submittedName>
        <fullName evidence="3">Uncharacterized protein</fullName>
    </submittedName>
</protein>
<dbReference type="RefSeq" id="WP_053237661.1">
    <property type="nucleotide sequence ID" value="NZ_CP011125.1"/>
</dbReference>
<dbReference type="SUPFAM" id="SSF53474">
    <property type="entry name" value="alpha/beta-Hydrolases"/>
    <property type="match status" value="2"/>
</dbReference>
<dbReference type="InterPro" id="IPR029058">
    <property type="entry name" value="AB_hydrolase_fold"/>
</dbReference>
<reference evidence="3 4" key="1">
    <citation type="submission" date="2015-03" db="EMBL/GenBank/DDBJ databases">
        <title>Genome assembly of Sandaracinus amylolyticus DSM 53668.</title>
        <authorList>
            <person name="Sharma G."/>
            <person name="Subramanian S."/>
        </authorList>
    </citation>
    <scope>NUCLEOTIDE SEQUENCE [LARGE SCALE GENOMIC DNA]</scope>
    <source>
        <strain evidence="3 4">DSM 53668</strain>
    </source>
</reference>
<keyword evidence="4" id="KW-1185">Reference proteome</keyword>
<dbReference type="OrthoDB" id="9803578at2"/>
<dbReference type="KEGG" id="samy:DB32_007865"/>
<evidence type="ECO:0000256" key="1">
    <source>
        <dbReference type="SAM" id="MobiDB-lite"/>
    </source>
</evidence>
<sequence>MSCRIRALLFTSIVLSLTGCGDDDVAPPAPDGGTPCVLQPVAWSHASVGVTVGATRDVTIELTRPFSCNDVSLSFETSGAGSIEALPGDLVIEPLGTSRHALEITGVSEGVLTVTATATSEDGQRVEAELEVAITGTTVPQCEGEASGNVAPGGAIEATSGSLRGARIALAEGASREDEFQVDAFDAQIACASDAIVPEGYRALGPAVSLASSAGRTRFPRELDLAVPIRLALLPSHAHRGHVEVAYVGPGVTEPRIVPIADPVFEGSAGDGVFHFRAPRLGTYQVVTRDEGPQRRDRRFVYRGITGVSMGGSGSGRVGLGNPDRFDFVAPLGGPTDWQYMLEYIRRYHLGGFCTEEERQSGTVDCSAASQDRAPARGQFMEHVQHFENWWYEDAYDGQGGRFDRREYLEIFRDLSAMFGNANTDAGLDADDPNVAPPGTPDSERYRLPAERCALENVIRIAPEPEGGDELAATGWFDDEYNPEGRYPVISFCDGAEVPGDTGRWAPEGDNSAPAEVAYAVDVNGNGRRDPGEPVIRNGREPYRDVGSDGLPSEMEEGYDAITNPDPAGDDYDFQYNPLGTEGDWDRQDGEPFDDFGIDGVDGTAQLADGGYDSGEGDGVFTRTQGAQRMIDASPRGMLREMDDATARAQDVFADGGVRDLFNWVVMGHHSMGAFASRGIPVRFYNGHSALYLDGRDQDFVFSAVPWNEIGRHAMVRYGSIDATEQEKINGDGGHVGTVVQIQHRLFSSLAAMDRRWPGGDREVVRDSLCSEIGSGCDHVNSIELDFDAPTAQRSGPVTIILPPGYFHPQYAEYRYPVVYFLHGYGMEPSDLLATGLLLWNFMSDARLPQAQRFQKAIFVFPDGRCRGAECVNGTFYTDAPESTPNGPAMETFLLDVVDYVDATYRTRAPETIQVWE</sequence>
<feature type="region of interest" description="Disordered" evidence="1">
    <location>
        <begin position="523"/>
        <end position="552"/>
    </location>
</feature>
<keyword evidence="2" id="KW-0732">Signal</keyword>
<feature type="compositionally biased region" description="Basic and acidic residues" evidence="1">
    <location>
        <begin position="527"/>
        <end position="547"/>
    </location>
</feature>
<dbReference type="AlphaFoldDB" id="A0A0F6YMH1"/>
<dbReference type="EMBL" id="CP011125">
    <property type="protein sequence ID" value="AKF10716.1"/>
    <property type="molecule type" value="Genomic_DNA"/>
</dbReference>
<feature type="region of interest" description="Disordered" evidence="1">
    <location>
        <begin position="426"/>
        <end position="445"/>
    </location>
</feature>
<dbReference type="Gene3D" id="3.40.50.1820">
    <property type="entry name" value="alpha/beta hydrolase"/>
    <property type="match status" value="2"/>
</dbReference>
<feature type="signal peptide" evidence="2">
    <location>
        <begin position="1"/>
        <end position="21"/>
    </location>
</feature>
<evidence type="ECO:0000256" key="2">
    <source>
        <dbReference type="SAM" id="SignalP"/>
    </source>
</evidence>
<dbReference type="InterPro" id="IPR050583">
    <property type="entry name" value="Mycobacterial_A85_antigen"/>
</dbReference>
<accession>A0A0F6YMH1</accession>
<gene>
    <name evidence="3" type="ORF">DB32_007865</name>
</gene>
<evidence type="ECO:0000313" key="3">
    <source>
        <dbReference type="EMBL" id="AKF10716.1"/>
    </source>
</evidence>